<dbReference type="InterPro" id="IPR050951">
    <property type="entry name" value="Retrovirus_Pol_polyprotein"/>
</dbReference>
<keyword evidence="2" id="KW-1185">Reference proteome</keyword>
<dbReference type="Gene3D" id="3.30.420.10">
    <property type="entry name" value="Ribonuclease H-like superfamily/Ribonuclease H"/>
    <property type="match status" value="1"/>
</dbReference>
<proteinExistence type="predicted"/>
<dbReference type="AlphaFoldDB" id="A0A9Q3ELU9"/>
<gene>
    <name evidence="1" type="ORF">O181_063743</name>
</gene>
<evidence type="ECO:0000313" key="2">
    <source>
        <dbReference type="Proteomes" id="UP000765509"/>
    </source>
</evidence>
<dbReference type="Proteomes" id="UP000765509">
    <property type="component" value="Unassembled WGS sequence"/>
</dbReference>
<comment type="caution">
    <text evidence="1">The sequence shown here is derived from an EMBL/GenBank/DDBJ whole genome shotgun (WGS) entry which is preliminary data.</text>
</comment>
<accession>A0A9Q3ELU9</accession>
<reference evidence="1" key="1">
    <citation type="submission" date="2021-03" db="EMBL/GenBank/DDBJ databases">
        <title>Draft genome sequence of rust myrtle Austropuccinia psidii MF-1, a brazilian biotype.</title>
        <authorList>
            <person name="Quecine M.C."/>
            <person name="Pachon D.M.R."/>
            <person name="Bonatelli M.L."/>
            <person name="Correr F.H."/>
            <person name="Franceschini L.M."/>
            <person name="Leite T.F."/>
            <person name="Margarido G.R.A."/>
            <person name="Almeida C.A."/>
            <person name="Ferrarezi J.A."/>
            <person name="Labate C.A."/>
        </authorList>
    </citation>
    <scope>NUCLEOTIDE SEQUENCE</scope>
    <source>
        <strain evidence="1">MF-1</strain>
    </source>
</reference>
<evidence type="ECO:0000313" key="1">
    <source>
        <dbReference type="EMBL" id="MBW0524028.1"/>
    </source>
</evidence>
<organism evidence="1 2">
    <name type="scientific">Austropuccinia psidii MF-1</name>
    <dbReference type="NCBI Taxonomy" id="1389203"/>
    <lineage>
        <taxon>Eukaryota</taxon>
        <taxon>Fungi</taxon>
        <taxon>Dikarya</taxon>
        <taxon>Basidiomycota</taxon>
        <taxon>Pucciniomycotina</taxon>
        <taxon>Pucciniomycetes</taxon>
        <taxon>Pucciniales</taxon>
        <taxon>Sphaerophragmiaceae</taxon>
        <taxon>Austropuccinia</taxon>
    </lineage>
</organism>
<evidence type="ECO:0008006" key="3">
    <source>
        <dbReference type="Google" id="ProtNLM"/>
    </source>
</evidence>
<dbReference type="SUPFAM" id="SSF53098">
    <property type="entry name" value="Ribonuclease H-like"/>
    <property type="match status" value="1"/>
</dbReference>
<dbReference type="PANTHER" id="PTHR37984">
    <property type="entry name" value="PROTEIN CBG26694"/>
    <property type="match status" value="1"/>
</dbReference>
<dbReference type="EMBL" id="AVOT02030734">
    <property type="protein sequence ID" value="MBW0524028.1"/>
    <property type="molecule type" value="Genomic_DNA"/>
</dbReference>
<name>A0A9Q3ELU9_9BASI</name>
<dbReference type="InterPro" id="IPR036397">
    <property type="entry name" value="RNaseH_sf"/>
</dbReference>
<dbReference type="OrthoDB" id="2288803at2759"/>
<protein>
    <recommendedName>
        <fullName evidence="3">Integrase catalytic domain-containing protein</fullName>
    </recommendedName>
</protein>
<dbReference type="GO" id="GO:0003676">
    <property type="term" value="F:nucleic acid binding"/>
    <property type="evidence" value="ECO:0007669"/>
    <property type="project" value="InterPro"/>
</dbReference>
<dbReference type="InterPro" id="IPR012337">
    <property type="entry name" value="RNaseH-like_sf"/>
</dbReference>
<dbReference type="PANTHER" id="PTHR37984:SF5">
    <property type="entry name" value="PROTEIN NYNRIN-LIKE"/>
    <property type="match status" value="1"/>
</dbReference>
<sequence length="231" mass="26740">MIHIQEPSNPWKMAHVDWVTALPPGGDKSYSYCLNIEERYSKTQIFLPFHKDDTSIVTALLIWNRVISHTCLFKNIISNRDLKLESALWTNSNRLLGTKLEFPTAYHPQTDELAKTINHTLEDMMRRFHAYGLDSKDYDGFTHDWCKFIPQLKLAYKTCIDTSTGKTPAMLEKGWNSKLPVDNLKKDLLYIDPTASSFKLLADKVVHHENQSMTDAIEYAKHNWDKSHKTP</sequence>